<evidence type="ECO:0000256" key="2">
    <source>
        <dbReference type="ARBA" id="ARBA00005025"/>
    </source>
</evidence>
<dbReference type="InterPro" id="IPR002912">
    <property type="entry name" value="ACT_dom"/>
</dbReference>
<dbReference type="GO" id="GO:0009097">
    <property type="term" value="P:isoleucine biosynthetic process"/>
    <property type="evidence" value="ECO:0007669"/>
    <property type="project" value="UniProtKB-UniPathway"/>
</dbReference>
<dbReference type="GO" id="GO:0005829">
    <property type="term" value="C:cytosol"/>
    <property type="evidence" value="ECO:0007669"/>
    <property type="project" value="TreeGrafter"/>
</dbReference>
<dbReference type="SUPFAM" id="SSF55021">
    <property type="entry name" value="ACT-like"/>
    <property type="match status" value="2"/>
</dbReference>
<sequence length="174" mass="19146">MVYEENNNEAIEMKHIISILLENEAGALSRVAGLFSARAYNIESLTVAPTDDPSLSRMTLVTTGTDDIVEQVCKQLNKLVDVVKLVNLTDDVHVERELVLIKVRAENEQRDEVKRIVDIFHGHVIDTSDTSYTLEVTGDSDKIDAVLKALESIAIIEVVRSGQLGMGRGSKGIV</sequence>
<dbReference type="InterPro" id="IPR054480">
    <property type="entry name" value="AHAS_small-like_ACT"/>
</dbReference>
<dbReference type="EC" id="2.2.1.6" evidence="7"/>
<dbReference type="PANTHER" id="PTHR30239:SF0">
    <property type="entry name" value="ACETOLACTATE SYNTHASE SMALL SUBUNIT 1, CHLOROPLASTIC"/>
    <property type="match status" value="1"/>
</dbReference>
<gene>
    <name evidence="7" type="ORF">MNBD_GAMMA05-2429</name>
</gene>
<comment type="pathway">
    <text evidence="2">Amino-acid biosynthesis; L-valine biosynthesis; L-valine from pyruvate: step 1/4.</text>
</comment>
<evidence type="ECO:0000256" key="4">
    <source>
        <dbReference type="ARBA" id="ARBA00022605"/>
    </source>
</evidence>
<dbReference type="AlphaFoldDB" id="A0A3B0WRZ5"/>
<evidence type="ECO:0000313" key="7">
    <source>
        <dbReference type="EMBL" id="VAW55360.1"/>
    </source>
</evidence>
<dbReference type="GO" id="GO:0003984">
    <property type="term" value="F:acetolactate synthase activity"/>
    <property type="evidence" value="ECO:0007669"/>
    <property type="project" value="UniProtKB-EC"/>
</dbReference>
<dbReference type="GO" id="GO:0009099">
    <property type="term" value="P:L-valine biosynthetic process"/>
    <property type="evidence" value="ECO:0007669"/>
    <property type="project" value="UniProtKB-UniPathway"/>
</dbReference>
<evidence type="ECO:0000256" key="1">
    <source>
        <dbReference type="ARBA" id="ARBA00004974"/>
    </source>
</evidence>
<dbReference type="FunFam" id="3.30.70.260:FF:000001">
    <property type="entry name" value="Acetolactate synthase, small subunit"/>
    <property type="match status" value="1"/>
</dbReference>
<dbReference type="InterPro" id="IPR045865">
    <property type="entry name" value="ACT-like_dom_sf"/>
</dbReference>
<accession>A0A3B0WRZ5</accession>
<keyword evidence="7" id="KW-0808">Transferase</keyword>
<dbReference type="InterPro" id="IPR027271">
    <property type="entry name" value="Acetolactate_synth/TF_NikR_C"/>
</dbReference>
<feature type="domain" description="ACT" evidence="6">
    <location>
        <begin position="16"/>
        <end position="90"/>
    </location>
</feature>
<dbReference type="InterPro" id="IPR019455">
    <property type="entry name" value="Acetolactate_synth_ssu_C"/>
</dbReference>
<dbReference type="CDD" id="cd04878">
    <property type="entry name" value="ACT_AHAS"/>
    <property type="match status" value="1"/>
</dbReference>
<dbReference type="InterPro" id="IPR004789">
    <property type="entry name" value="Acetalactate_synth_ssu"/>
</dbReference>
<name>A0A3B0WRZ5_9ZZZZ</name>
<evidence type="ECO:0000256" key="3">
    <source>
        <dbReference type="ARBA" id="ARBA00006341"/>
    </source>
</evidence>
<dbReference type="PROSITE" id="PS51671">
    <property type="entry name" value="ACT"/>
    <property type="match status" value="1"/>
</dbReference>
<dbReference type="Gene3D" id="3.30.70.1150">
    <property type="entry name" value="ACT-like. Chain A, domain 2"/>
    <property type="match status" value="1"/>
</dbReference>
<dbReference type="NCBIfam" id="NF008864">
    <property type="entry name" value="PRK11895.1"/>
    <property type="match status" value="1"/>
</dbReference>
<dbReference type="GO" id="GO:1990610">
    <property type="term" value="F:acetolactate synthase regulator activity"/>
    <property type="evidence" value="ECO:0007669"/>
    <property type="project" value="InterPro"/>
</dbReference>
<dbReference type="Pfam" id="PF10369">
    <property type="entry name" value="ALS_ss_C"/>
    <property type="match status" value="1"/>
</dbReference>
<organism evidence="7">
    <name type="scientific">hydrothermal vent metagenome</name>
    <dbReference type="NCBI Taxonomy" id="652676"/>
    <lineage>
        <taxon>unclassified sequences</taxon>
        <taxon>metagenomes</taxon>
        <taxon>ecological metagenomes</taxon>
    </lineage>
</organism>
<proteinExistence type="inferred from homology"/>
<keyword evidence="4" id="KW-0028">Amino-acid biosynthesis</keyword>
<dbReference type="UniPathway" id="UPA00047">
    <property type="reaction ID" value="UER00055"/>
</dbReference>
<dbReference type="FunFam" id="3.30.70.1150:FF:000001">
    <property type="entry name" value="Acetolactate synthase small subunit"/>
    <property type="match status" value="1"/>
</dbReference>
<dbReference type="Pfam" id="PF22629">
    <property type="entry name" value="ACT_AHAS_ss"/>
    <property type="match status" value="1"/>
</dbReference>
<dbReference type="InterPro" id="IPR039557">
    <property type="entry name" value="AHAS_ACT"/>
</dbReference>
<dbReference type="PANTHER" id="PTHR30239">
    <property type="entry name" value="ACETOLACTATE SYNTHASE SMALL SUBUNIT"/>
    <property type="match status" value="1"/>
</dbReference>
<reference evidence="7" key="1">
    <citation type="submission" date="2018-06" db="EMBL/GenBank/DDBJ databases">
        <authorList>
            <person name="Zhirakovskaya E."/>
        </authorList>
    </citation>
    <scope>NUCLEOTIDE SEQUENCE</scope>
</reference>
<keyword evidence="5" id="KW-0100">Branched-chain amino acid biosynthesis</keyword>
<dbReference type="NCBIfam" id="TIGR00119">
    <property type="entry name" value="acolac_sm"/>
    <property type="match status" value="1"/>
</dbReference>
<protein>
    <submittedName>
        <fullName evidence="7">Acetolactate synthase small subunit</fullName>
        <ecNumber evidence="7">2.2.1.6</ecNumber>
    </submittedName>
</protein>
<dbReference type="UniPathway" id="UPA00049">
    <property type="reaction ID" value="UER00059"/>
</dbReference>
<comment type="similarity">
    <text evidence="3">Belongs to the acetolactate synthase small subunit family.</text>
</comment>
<comment type="pathway">
    <text evidence="1">Amino-acid biosynthesis; L-isoleucine biosynthesis; L-isoleucine from 2-oxobutanoate: step 1/4.</text>
</comment>
<evidence type="ECO:0000259" key="6">
    <source>
        <dbReference type="PROSITE" id="PS51671"/>
    </source>
</evidence>
<dbReference type="EMBL" id="UOFE01000048">
    <property type="protein sequence ID" value="VAW55360.1"/>
    <property type="molecule type" value="Genomic_DNA"/>
</dbReference>
<evidence type="ECO:0000256" key="5">
    <source>
        <dbReference type="ARBA" id="ARBA00023304"/>
    </source>
</evidence>
<dbReference type="Gene3D" id="3.30.70.260">
    <property type="match status" value="1"/>
</dbReference>